<proteinExistence type="predicted"/>
<dbReference type="AlphaFoldDB" id="A0A1E7G4E1"/>
<dbReference type="RefSeq" id="WP_075070537.1">
    <property type="nucleotide sequence ID" value="NZ_CM007353.1"/>
</dbReference>
<name>A0A1E7G4E1_LACLC</name>
<dbReference type="Proteomes" id="UP000176236">
    <property type="component" value="Chromosome"/>
</dbReference>
<sequence>MLKEIKYISLEELKFNMLVTPRPDENNQFRMSVHTYGKGLKKFDDFYQFNILIALIIGEDSVVEGSAKEFMEKVGSTNNHFLVNQKISFTVENETDILNGEGELVLTDELRNELFEIVEPYFRELMQNIFSRNEFPTPPLPLRFWRYTNGAE</sequence>
<organism evidence="1 2">
    <name type="scientific">Lactococcus cremoris subsp. cremoris IBB477</name>
    <dbReference type="NCBI Taxonomy" id="1449093"/>
    <lineage>
        <taxon>Bacteria</taxon>
        <taxon>Bacillati</taxon>
        <taxon>Bacillota</taxon>
        <taxon>Bacilli</taxon>
        <taxon>Lactobacillales</taxon>
        <taxon>Streptococcaceae</taxon>
        <taxon>Lactococcus</taxon>
        <taxon>Lactococcus cremoris subsp. cremoris</taxon>
    </lineage>
</organism>
<comment type="caution">
    <text evidence="1">The sequence shown here is derived from an EMBL/GenBank/DDBJ whole genome shotgun (WGS) entry which is preliminary data.</text>
</comment>
<evidence type="ECO:0000313" key="2">
    <source>
        <dbReference type="Proteomes" id="UP000176236"/>
    </source>
</evidence>
<gene>
    <name evidence="1" type="ORF">AJ89_06260</name>
</gene>
<accession>A0A1E7G4E1</accession>
<protein>
    <submittedName>
        <fullName evidence="1">Uncharacterized protein</fullName>
    </submittedName>
</protein>
<dbReference type="EMBL" id="JMMZ01000015">
    <property type="protein sequence ID" value="OEU39836.1"/>
    <property type="molecule type" value="Genomic_DNA"/>
</dbReference>
<evidence type="ECO:0000313" key="1">
    <source>
        <dbReference type="EMBL" id="OEU39836.1"/>
    </source>
</evidence>
<reference evidence="1 2" key="1">
    <citation type="journal article" date="2016" name="Appl. Microbiol. Biotechnol.">
        <title>Adhesion of the genome-sequenced Lactococcus lactis subsp. cremoris IBB477 strain is mediated by specific molecular determinants.</title>
        <authorList>
            <person name="Radziwill-Bienkowska J.M."/>
            <person name="Le D.T."/>
            <person name="Szczesny P."/>
            <person name="Duviau M.P."/>
            <person name="Aleksandrzak-Piekarczyk T."/>
            <person name="Loubiere P."/>
            <person name="Mercier-Bonin M."/>
            <person name="Bardowski J.K."/>
            <person name="Kowalczyk M."/>
        </authorList>
    </citation>
    <scope>NUCLEOTIDE SEQUENCE [LARGE SCALE GENOMIC DNA]</scope>
    <source>
        <strain evidence="1 2">IBB477</strain>
    </source>
</reference>